<dbReference type="Proteomes" id="UP000054266">
    <property type="component" value="Unassembled WGS sequence"/>
</dbReference>
<dbReference type="EMBL" id="KN846961">
    <property type="protein sequence ID" value="KIW64589.1"/>
    <property type="molecule type" value="Genomic_DNA"/>
</dbReference>
<dbReference type="PANTHER" id="PTHR37540">
    <property type="entry name" value="TRANSCRIPTION FACTOR (ACR-2), PUTATIVE-RELATED-RELATED"/>
    <property type="match status" value="1"/>
</dbReference>
<organism evidence="2 3">
    <name type="scientific">Phialophora macrospora</name>
    <dbReference type="NCBI Taxonomy" id="1851006"/>
    <lineage>
        <taxon>Eukaryota</taxon>
        <taxon>Fungi</taxon>
        <taxon>Dikarya</taxon>
        <taxon>Ascomycota</taxon>
        <taxon>Pezizomycotina</taxon>
        <taxon>Eurotiomycetes</taxon>
        <taxon>Chaetothyriomycetidae</taxon>
        <taxon>Chaetothyriales</taxon>
        <taxon>Herpotrichiellaceae</taxon>
        <taxon>Phialophora</taxon>
    </lineage>
</organism>
<sequence length="537" mass="60437">MASTRTSSAPMPIRIMMQDPGSRQSRREKHQQIAAARSHAAKHIAREARWQRQVNWRQEKNSHSSGRATSSDKASDDDEDRRGSQSVIQTALSQNRRDPFSPYDASQHPTIFQELIEYAYDTLWPNLIEVSGNPVIHPGRREWRLAAQENPAVYHVHLASVADFGKAIYHAHGLSGQFDRLRLFHHTQALGLVRQMIQSMGTNGIPTDALVMAVYNLSYQGTGWDYRIIPESHPPSPVFKSRFLGGYGRKVPHDDHIRAMNTLIRAKGGLEEVRLVGIAEMIWLWSLDNCSAHIRTPDFPLLKQYEAALVDYKRKLATSLRDGTPEGQGSAFLVLSGRGDICRLRDCLLCTATITAELGVLAQGDEGACSFRGLLKIARANHHQLLSIPADSKDHDTGEDEEDRIIFSVTRLAALLYHDIVIFPQVDTSGIKPRLADQLRHNLSRRSPSLAPRAGRIEYRGLVLWALLLGSIGSTWTKNRNWFVEQLHRRSKLLGIETFAELKTYMSRYIWFENMDGPALRAWSEGEAAVLSSDEDG</sequence>
<dbReference type="HOGENOM" id="CLU_015771_0_1_1"/>
<proteinExistence type="predicted"/>
<keyword evidence="3" id="KW-1185">Reference proteome</keyword>
<evidence type="ECO:0000313" key="2">
    <source>
        <dbReference type="EMBL" id="KIW64589.1"/>
    </source>
</evidence>
<dbReference type="AlphaFoldDB" id="A0A0D2FXE7"/>
<feature type="region of interest" description="Disordered" evidence="1">
    <location>
        <begin position="1"/>
        <end position="104"/>
    </location>
</feature>
<accession>A0A0D2FXE7</accession>
<reference evidence="2 3" key="1">
    <citation type="submission" date="2015-01" db="EMBL/GenBank/DDBJ databases">
        <title>The Genome Sequence of Capronia semiimmersa CBS27337.</title>
        <authorList>
            <consortium name="The Broad Institute Genomics Platform"/>
            <person name="Cuomo C."/>
            <person name="de Hoog S."/>
            <person name="Gorbushina A."/>
            <person name="Stielow B."/>
            <person name="Teixiera M."/>
            <person name="Abouelleil A."/>
            <person name="Chapman S.B."/>
            <person name="Priest M."/>
            <person name="Young S.K."/>
            <person name="Wortman J."/>
            <person name="Nusbaum C."/>
            <person name="Birren B."/>
        </authorList>
    </citation>
    <scope>NUCLEOTIDE SEQUENCE [LARGE SCALE GENOMIC DNA]</scope>
    <source>
        <strain evidence="2 3">CBS 27337</strain>
    </source>
</reference>
<name>A0A0D2FXE7_9EURO</name>
<evidence type="ECO:0000256" key="1">
    <source>
        <dbReference type="SAM" id="MobiDB-lite"/>
    </source>
</evidence>
<dbReference type="PANTHER" id="PTHR37540:SF5">
    <property type="entry name" value="TRANSCRIPTION FACTOR DOMAIN-CONTAINING PROTEIN"/>
    <property type="match status" value="1"/>
</dbReference>
<feature type="compositionally biased region" description="Polar residues" evidence="1">
    <location>
        <begin position="63"/>
        <end position="72"/>
    </location>
</feature>
<gene>
    <name evidence="2" type="ORF">PV04_09512</name>
</gene>
<dbReference type="STRING" id="5601.A0A0D2FXE7"/>
<protein>
    <submittedName>
        <fullName evidence="2">Uncharacterized protein</fullName>
    </submittedName>
</protein>
<evidence type="ECO:0000313" key="3">
    <source>
        <dbReference type="Proteomes" id="UP000054266"/>
    </source>
</evidence>
<feature type="compositionally biased region" description="Polar residues" evidence="1">
    <location>
        <begin position="84"/>
        <end position="94"/>
    </location>
</feature>